<dbReference type="Proteomes" id="UP000602395">
    <property type="component" value="Unassembled WGS sequence"/>
</dbReference>
<reference evidence="1 2" key="1">
    <citation type="submission" date="2020-09" db="EMBL/GenBank/DDBJ databases">
        <title>Novel species in genus Gordonia.</title>
        <authorList>
            <person name="Zhang G."/>
        </authorList>
    </citation>
    <scope>NUCLEOTIDE SEQUENCE [LARGE SCALE GENOMIC DNA]</scope>
    <source>
        <strain evidence="1 2">ON-33</strain>
    </source>
</reference>
<proteinExistence type="predicted"/>
<organism evidence="1 2">
    <name type="scientific">Gordonia hankookensis</name>
    <dbReference type="NCBI Taxonomy" id="589403"/>
    <lineage>
        <taxon>Bacteria</taxon>
        <taxon>Bacillati</taxon>
        <taxon>Actinomycetota</taxon>
        <taxon>Actinomycetes</taxon>
        <taxon>Mycobacteriales</taxon>
        <taxon>Gordoniaceae</taxon>
        <taxon>Gordonia</taxon>
    </lineage>
</organism>
<keyword evidence="2" id="KW-1185">Reference proteome</keyword>
<dbReference type="EMBL" id="JACWMS010000002">
    <property type="protein sequence ID" value="MBD1320577.1"/>
    <property type="molecule type" value="Genomic_DNA"/>
</dbReference>
<evidence type="ECO:0000313" key="1">
    <source>
        <dbReference type="EMBL" id="MBD1320577.1"/>
    </source>
</evidence>
<accession>A0ABR7WFK9</accession>
<name>A0ABR7WFK9_9ACTN</name>
<protein>
    <submittedName>
        <fullName evidence="1">Uncharacterized protein</fullName>
    </submittedName>
</protein>
<gene>
    <name evidence="1" type="ORF">IDF66_13400</name>
</gene>
<comment type="caution">
    <text evidence="1">The sequence shown here is derived from an EMBL/GenBank/DDBJ whole genome shotgun (WGS) entry which is preliminary data.</text>
</comment>
<evidence type="ECO:0000313" key="2">
    <source>
        <dbReference type="Proteomes" id="UP000602395"/>
    </source>
</evidence>
<dbReference type="RefSeq" id="WP_190267200.1">
    <property type="nucleotide sequence ID" value="NZ_BAABAD010000004.1"/>
</dbReference>
<sequence>MTLAWKWDPQSATYGNYGNANQWTVNAGMSSLARESTQNSNDARTEATPALDFTFHLLSGKHREDFLKVIGWGDQLAPHLRAMSEESAGAVAAGNIRTGLEKLRDSDSIILLSVSDYGCRGLTGPEFSNIDTAEFGNFIKLCRLDLFSGKDKAAGGSFGLGKAVYWRFSSIQTVLFNSVLADVDAVDGNTRNRLFGVNQGVAHRLNGSSYQGRGYFGIQKAEGDVASTWATDQQTLDLHLQRTDPRPGTTALLVGFQDPDDPEKGGRGIEGVKDMATELRAGVEESFWPLLARGRMDVSITVKENGRAVSDVEIDPEETYTELVRALRRFDAGDLDDELSEPYSVIARKIPIQVPARKSDPRHPKFVHNAQLVVTLSDEQKDTLENKVCLFRKPEMIVETIDKTFENHTYHGFLLVGGAVSPNDDDPDDQLADDFLRYSEPPAHDRWIPRGGRSKTSQSSLNAHYVPPWLPNLRRIEEQINAALFDIFGAAPPTDGKPPESVFRHLRFLSGEPGKGAAATGRAAKPTVSITSWEVKDGLWNLTFQIKARNRSEGWRIAPALMFVGLDGRNVEVAWSSLASADAKVDDGVVVIPGKDRGRFVSATITGVSTGSLPIPAEEATVDVEVRDLINLGQEAAK</sequence>